<accession>A0ABP9GUV8</accession>
<organism evidence="2 3">
    <name type="scientific">Algibacter agarivorans</name>
    <dbReference type="NCBI Taxonomy" id="1109741"/>
    <lineage>
        <taxon>Bacteria</taxon>
        <taxon>Pseudomonadati</taxon>
        <taxon>Bacteroidota</taxon>
        <taxon>Flavobacteriia</taxon>
        <taxon>Flavobacteriales</taxon>
        <taxon>Flavobacteriaceae</taxon>
        <taxon>Algibacter</taxon>
    </lineage>
</organism>
<dbReference type="InterPro" id="IPR004360">
    <property type="entry name" value="Glyas_Fos-R_dOase_dom"/>
</dbReference>
<name>A0ABP9GUV8_9FLAO</name>
<keyword evidence="3" id="KW-1185">Reference proteome</keyword>
<sequence>MNIIKLDSSCVFVVKKHSVSIDIEIHRKIQSLFHIFDTIQNIIKSLCTLQFLFNKDSFVLIMKSNNEMKRKENTCKFNFLSLVVFIAVSTAFSSAQNSEQPVANDTSKVQARVIGLKNICVHVLELEKTLKLYREILGFKLDDAEVYQGKGIEGMLAMKLKANDLTITLSLTAPEYIHTIGPVGNTNHNHFMLQVNDIGPIGDKLKEEGYKLENENYVRDKYTFFVGPNGEIIGLSAW</sequence>
<dbReference type="Pfam" id="PF00903">
    <property type="entry name" value="Glyoxalase"/>
    <property type="match status" value="1"/>
</dbReference>
<evidence type="ECO:0000313" key="2">
    <source>
        <dbReference type="EMBL" id="GAA4953496.1"/>
    </source>
</evidence>
<proteinExistence type="predicted"/>
<evidence type="ECO:0000313" key="3">
    <source>
        <dbReference type="Proteomes" id="UP001501302"/>
    </source>
</evidence>
<protein>
    <recommendedName>
        <fullName evidence="1">VOC domain-containing protein</fullName>
    </recommendedName>
</protein>
<feature type="domain" description="VOC" evidence="1">
    <location>
        <begin position="115"/>
        <end position="238"/>
    </location>
</feature>
<dbReference type="InterPro" id="IPR037523">
    <property type="entry name" value="VOC_core"/>
</dbReference>
<dbReference type="EMBL" id="BAABJJ010000042">
    <property type="protein sequence ID" value="GAA4953496.1"/>
    <property type="molecule type" value="Genomic_DNA"/>
</dbReference>
<evidence type="ECO:0000259" key="1">
    <source>
        <dbReference type="PROSITE" id="PS51819"/>
    </source>
</evidence>
<dbReference type="Gene3D" id="3.10.180.10">
    <property type="entry name" value="2,3-Dihydroxybiphenyl 1,2-Dioxygenase, domain 1"/>
    <property type="match status" value="1"/>
</dbReference>
<dbReference type="Proteomes" id="UP001501302">
    <property type="component" value="Unassembled WGS sequence"/>
</dbReference>
<reference evidence="3" key="1">
    <citation type="journal article" date="2019" name="Int. J. Syst. Evol. Microbiol.">
        <title>The Global Catalogue of Microorganisms (GCM) 10K type strain sequencing project: providing services to taxonomists for standard genome sequencing and annotation.</title>
        <authorList>
            <consortium name="The Broad Institute Genomics Platform"/>
            <consortium name="The Broad Institute Genome Sequencing Center for Infectious Disease"/>
            <person name="Wu L."/>
            <person name="Ma J."/>
        </authorList>
    </citation>
    <scope>NUCLEOTIDE SEQUENCE [LARGE SCALE GENOMIC DNA]</scope>
    <source>
        <strain evidence="3">JCM 18285</strain>
    </source>
</reference>
<dbReference type="SUPFAM" id="SSF54593">
    <property type="entry name" value="Glyoxalase/Bleomycin resistance protein/Dihydroxybiphenyl dioxygenase"/>
    <property type="match status" value="1"/>
</dbReference>
<gene>
    <name evidence="2" type="ORF">GCM10023314_28810</name>
</gene>
<dbReference type="PROSITE" id="PS51819">
    <property type="entry name" value="VOC"/>
    <property type="match status" value="1"/>
</dbReference>
<comment type="caution">
    <text evidence="2">The sequence shown here is derived from an EMBL/GenBank/DDBJ whole genome shotgun (WGS) entry which is preliminary data.</text>
</comment>
<dbReference type="InterPro" id="IPR029068">
    <property type="entry name" value="Glyas_Bleomycin-R_OHBP_Dase"/>
</dbReference>